<dbReference type="Proteomes" id="UP000789342">
    <property type="component" value="Unassembled WGS sequence"/>
</dbReference>
<feature type="compositionally biased region" description="Basic residues" evidence="1">
    <location>
        <begin position="1"/>
        <end position="12"/>
    </location>
</feature>
<keyword evidence="3" id="KW-1185">Reference proteome</keyword>
<sequence>MINNKRHERHQRGSLTDIRGQPKKLGAGNGNWGVIGDEINTEGLTLHHNFSRSDSDSVHIRIATLEEFSKMRNAVQAR</sequence>
<dbReference type="EMBL" id="CAJVPV010003152">
    <property type="protein sequence ID" value="CAG8544539.1"/>
    <property type="molecule type" value="Genomic_DNA"/>
</dbReference>
<feature type="region of interest" description="Disordered" evidence="1">
    <location>
        <begin position="1"/>
        <end position="31"/>
    </location>
</feature>
<dbReference type="OrthoDB" id="2122308at2759"/>
<evidence type="ECO:0000313" key="2">
    <source>
        <dbReference type="EMBL" id="CAG8544539.1"/>
    </source>
</evidence>
<evidence type="ECO:0000256" key="1">
    <source>
        <dbReference type="SAM" id="MobiDB-lite"/>
    </source>
</evidence>
<comment type="caution">
    <text evidence="2">The sequence shown here is derived from an EMBL/GenBank/DDBJ whole genome shotgun (WGS) entry which is preliminary data.</text>
</comment>
<organism evidence="2 3">
    <name type="scientific">Acaulospora morrowiae</name>
    <dbReference type="NCBI Taxonomy" id="94023"/>
    <lineage>
        <taxon>Eukaryota</taxon>
        <taxon>Fungi</taxon>
        <taxon>Fungi incertae sedis</taxon>
        <taxon>Mucoromycota</taxon>
        <taxon>Glomeromycotina</taxon>
        <taxon>Glomeromycetes</taxon>
        <taxon>Diversisporales</taxon>
        <taxon>Acaulosporaceae</taxon>
        <taxon>Acaulospora</taxon>
    </lineage>
</organism>
<reference evidence="2" key="1">
    <citation type="submission" date="2021-06" db="EMBL/GenBank/DDBJ databases">
        <authorList>
            <person name="Kallberg Y."/>
            <person name="Tangrot J."/>
            <person name="Rosling A."/>
        </authorList>
    </citation>
    <scope>NUCLEOTIDE SEQUENCE</scope>
    <source>
        <strain evidence="2">CL551</strain>
    </source>
</reference>
<name>A0A9N9AVW3_9GLOM</name>
<protein>
    <submittedName>
        <fullName evidence="2">10064_t:CDS:1</fullName>
    </submittedName>
</protein>
<proteinExistence type="predicted"/>
<dbReference type="AlphaFoldDB" id="A0A9N9AVW3"/>
<gene>
    <name evidence="2" type="ORF">AMORRO_LOCUS5287</name>
</gene>
<evidence type="ECO:0000313" key="3">
    <source>
        <dbReference type="Proteomes" id="UP000789342"/>
    </source>
</evidence>
<accession>A0A9N9AVW3</accession>